<comment type="caution">
    <text evidence="2">Lacks conserved residue(s) required for the propagation of feature annotation.</text>
</comment>
<dbReference type="Proteomes" id="UP000033423">
    <property type="component" value="Unassembled WGS sequence"/>
</dbReference>
<evidence type="ECO:0000313" key="5">
    <source>
        <dbReference type="Proteomes" id="UP000033423"/>
    </source>
</evidence>
<reference evidence="4 5" key="1">
    <citation type="submission" date="2015-02" db="EMBL/GenBank/DDBJ databases">
        <title>Single-cell genomics of uncultivated deep-branching MTB reveals a conserved set of magnetosome genes.</title>
        <authorList>
            <person name="Kolinko S."/>
            <person name="Richter M."/>
            <person name="Glockner F.O."/>
            <person name="Brachmann A."/>
            <person name="Schuler D."/>
        </authorList>
    </citation>
    <scope>NUCLEOTIDE SEQUENCE [LARGE SCALE GENOMIC DNA]</scope>
    <source>
        <strain evidence="4">TM-1</strain>
    </source>
</reference>
<keyword evidence="5" id="KW-1185">Reference proteome</keyword>
<sequence>MINEALLKTLTVLYVEDNDLVKRMLTKFLRRRVGNIYDKSNGKEGLDVYVKHQDEIDVVITGIEMPIMSGKEMIERIFEIDQFQPIIITTACRDEEHTSDKVCKNVIKPINEDDLLESIIYCVEKRVSQEISSNVSLAEHV</sequence>
<dbReference type="Gene3D" id="3.40.50.2300">
    <property type="match status" value="1"/>
</dbReference>
<dbReference type="InterPro" id="IPR011006">
    <property type="entry name" value="CheY-like_superfamily"/>
</dbReference>
<evidence type="ECO:0000259" key="3">
    <source>
        <dbReference type="PROSITE" id="PS50110"/>
    </source>
</evidence>
<name>A0A0F3GX80_9BACT</name>
<feature type="domain" description="Response regulatory" evidence="3">
    <location>
        <begin position="11"/>
        <end position="123"/>
    </location>
</feature>
<accession>A0A0F3GX80</accession>
<dbReference type="AlphaFoldDB" id="A0A0F3GX80"/>
<comment type="caution">
    <text evidence="4">The sequence shown here is derived from an EMBL/GenBank/DDBJ whole genome shotgun (WGS) entry which is preliminary data.</text>
</comment>
<dbReference type="InterPro" id="IPR050595">
    <property type="entry name" value="Bact_response_regulator"/>
</dbReference>
<proteinExistence type="predicted"/>
<organism evidence="4 5">
    <name type="scientific">Candidatus Magnetobacterium bavaricum</name>
    <dbReference type="NCBI Taxonomy" id="29290"/>
    <lineage>
        <taxon>Bacteria</taxon>
        <taxon>Pseudomonadati</taxon>
        <taxon>Nitrospirota</taxon>
        <taxon>Thermodesulfovibrionia</taxon>
        <taxon>Thermodesulfovibrionales</taxon>
        <taxon>Candidatus Magnetobacteriaceae</taxon>
        <taxon>Candidatus Magnetobacterium</taxon>
    </lineage>
</organism>
<dbReference type="GO" id="GO:0000160">
    <property type="term" value="P:phosphorelay signal transduction system"/>
    <property type="evidence" value="ECO:0007669"/>
    <property type="project" value="InterPro"/>
</dbReference>
<dbReference type="Pfam" id="PF00072">
    <property type="entry name" value="Response_reg"/>
    <property type="match status" value="1"/>
</dbReference>
<dbReference type="PROSITE" id="PS50110">
    <property type="entry name" value="RESPONSE_REGULATORY"/>
    <property type="match status" value="1"/>
</dbReference>
<dbReference type="PANTHER" id="PTHR44591:SF3">
    <property type="entry name" value="RESPONSE REGULATORY DOMAIN-CONTAINING PROTEIN"/>
    <property type="match status" value="1"/>
</dbReference>
<evidence type="ECO:0000256" key="1">
    <source>
        <dbReference type="ARBA" id="ARBA00022553"/>
    </source>
</evidence>
<protein>
    <submittedName>
        <fullName evidence="4">Response regulator receiver protein</fullName>
    </submittedName>
</protein>
<dbReference type="SUPFAM" id="SSF52172">
    <property type="entry name" value="CheY-like"/>
    <property type="match status" value="1"/>
</dbReference>
<gene>
    <name evidence="4" type="ORF">MBAV_001353</name>
</gene>
<dbReference type="InterPro" id="IPR001789">
    <property type="entry name" value="Sig_transdc_resp-reg_receiver"/>
</dbReference>
<keyword evidence="1" id="KW-0597">Phosphoprotein</keyword>
<dbReference type="SMART" id="SM00448">
    <property type="entry name" value="REC"/>
    <property type="match status" value="1"/>
</dbReference>
<dbReference type="EMBL" id="LACI01000581">
    <property type="protein sequence ID" value="KJU86457.1"/>
    <property type="molecule type" value="Genomic_DNA"/>
</dbReference>
<evidence type="ECO:0000256" key="2">
    <source>
        <dbReference type="PROSITE-ProRule" id="PRU00169"/>
    </source>
</evidence>
<dbReference type="PANTHER" id="PTHR44591">
    <property type="entry name" value="STRESS RESPONSE REGULATOR PROTEIN 1"/>
    <property type="match status" value="1"/>
</dbReference>
<evidence type="ECO:0000313" key="4">
    <source>
        <dbReference type="EMBL" id="KJU86457.1"/>
    </source>
</evidence>